<accession>A0A8R1TLT0</accession>
<reference evidence="2" key="1">
    <citation type="submission" date="2013-10" db="EMBL/GenBank/DDBJ databases">
        <title>Genome sequencing of Onchocerca volvulus.</title>
        <authorList>
            <person name="Cotton J."/>
            <person name="Tsai J."/>
            <person name="Stanley E."/>
            <person name="Tracey A."/>
            <person name="Holroyd N."/>
            <person name="Lustigman S."/>
            <person name="Berriman M."/>
        </authorList>
    </citation>
    <scope>NUCLEOTIDE SEQUENCE</scope>
</reference>
<organism evidence="1 2">
    <name type="scientific">Onchocerca volvulus</name>
    <dbReference type="NCBI Taxonomy" id="6282"/>
    <lineage>
        <taxon>Eukaryota</taxon>
        <taxon>Metazoa</taxon>
        <taxon>Ecdysozoa</taxon>
        <taxon>Nematoda</taxon>
        <taxon>Chromadorea</taxon>
        <taxon>Rhabditida</taxon>
        <taxon>Spirurina</taxon>
        <taxon>Spiruromorpha</taxon>
        <taxon>Filarioidea</taxon>
        <taxon>Onchocercidae</taxon>
        <taxon>Onchocerca</taxon>
    </lineage>
</organism>
<dbReference type="AlphaFoldDB" id="A0A8R1TLT0"/>
<reference evidence="1" key="2">
    <citation type="submission" date="2022-06" db="UniProtKB">
        <authorList>
            <consortium name="EnsemblMetazoa"/>
        </authorList>
    </citation>
    <scope>IDENTIFICATION</scope>
</reference>
<dbReference type="EMBL" id="CMVM020000015">
    <property type="status" value="NOT_ANNOTATED_CDS"/>
    <property type="molecule type" value="Genomic_DNA"/>
</dbReference>
<dbReference type="Proteomes" id="UP000024404">
    <property type="component" value="Unassembled WGS sequence"/>
</dbReference>
<keyword evidence="2" id="KW-1185">Reference proteome</keyword>
<proteinExistence type="predicted"/>
<protein>
    <submittedName>
        <fullName evidence="1">Uncharacterized protein</fullName>
    </submittedName>
</protein>
<dbReference type="EnsemblMetazoa" id="OVOC11784.1">
    <property type="protein sequence ID" value="OVOC11784.1"/>
    <property type="gene ID" value="WBGene00248593"/>
</dbReference>
<evidence type="ECO:0000313" key="1">
    <source>
        <dbReference type="EnsemblMetazoa" id="OVOC11784.1"/>
    </source>
</evidence>
<sequence length="114" mass="13654">MKINQKVSKICYATSMRDRKSLQEKIFVVSLNELNRSSSSRAFPDKNKDEWTDKWNICHSNSEITVAEENILRSMYFQEKDGITYDSCLRKSTIRKLRYLDKKYRVVCNNFRIR</sequence>
<name>A0A8R1TLT0_ONCVO</name>
<evidence type="ECO:0000313" key="2">
    <source>
        <dbReference type="Proteomes" id="UP000024404"/>
    </source>
</evidence>